<evidence type="ECO:0000259" key="2">
    <source>
        <dbReference type="PROSITE" id="PS51746"/>
    </source>
</evidence>
<feature type="compositionally biased region" description="Low complexity" evidence="1">
    <location>
        <begin position="563"/>
        <end position="584"/>
    </location>
</feature>
<feature type="compositionally biased region" description="Low complexity" evidence="1">
    <location>
        <begin position="533"/>
        <end position="555"/>
    </location>
</feature>
<organism evidence="3 4">
    <name type="scientific">Galendromus occidentalis</name>
    <name type="common">western predatory mite</name>
    <dbReference type="NCBI Taxonomy" id="34638"/>
    <lineage>
        <taxon>Eukaryota</taxon>
        <taxon>Metazoa</taxon>
        <taxon>Ecdysozoa</taxon>
        <taxon>Arthropoda</taxon>
        <taxon>Chelicerata</taxon>
        <taxon>Arachnida</taxon>
        <taxon>Acari</taxon>
        <taxon>Parasitiformes</taxon>
        <taxon>Mesostigmata</taxon>
        <taxon>Gamasina</taxon>
        <taxon>Phytoseioidea</taxon>
        <taxon>Phytoseiidae</taxon>
        <taxon>Typhlodrominae</taxon>
        <taxon>Galendromus</taxon>
    </lineage>
</organism>
<proteinExistence type="predicted"/>
<dbReference type="InterPro" id="IPR001932">
    <property type="entry name" value="PPM-type_phosphatase-like_dom"/>
</dbReference>
<dbReference type="Proteomes" id="UP000694867">
    <property type="component" value="Unplaced"/>
</dbReference>
<feature type="region of interest" description="Disordered" evidence="1">
    <location>
        <begin position="359"/>
        <end position="396"/>
    </location>
</feature>
<feature type="compositionally biased region" description="Basic and acidic residues" evidence="1">
    <location>
        <begin position="361"/>
        <end position="370"/>
    </location>
</feature>
<protein>
    <submittedName>
        <fullName evidence="4">PP2C-like domain-containing protein CG9801</fullName>
    </submittedName>
</protein>
<dbReference type="InterPro" id="IPR053287">
    <property type="entry name" value="PP2C-like_domain"/>
</dbReference>
<dbReference type="SMART" id="SM00332">
    <property type="entry name" value="PP2Cc"/>
    <property type="match status" value="1"/>
</dbReference>
<sequence>MSSTQTLRSRVVDLWRSFSLKEDCDPVPDQPSTRRKFEASTSPETHDSFIHRYLNGESNGCTAPEIQHGKSCYDLPSHPVAYMAPRVVAAHTGPNQGLTAIVPKDSQEAFAPNDSVDFIDDSPRKKEPTEVAGIPSWQCPTDFACGLATTLYECNPNTKENTGEPIADAFGLCVRENSAILALADGVNWGEKSCLAAQCAVHGCVDYLNKALFAGAHNVTSTLDVFVCLLRSFEAAHNLILEKDALLTTLCACVVCPLEDGRFAVCVCNVGDSFAYVFSEKHGVREITLGSHDIHSMRDMRDALGALGPVDGKNPELNNLTVSLTLADEGDMVFLTSDGISDNFDPVVGKFALAKKVGSGAEDRNKEKSSSHRGTSASVKRSASHRIASANEKNQLPIVEAHQRHALTLLRMEDLLRKGVGGDEQVPVKTSREVCERMVEFATRLTMAKRRILEDPELYKDEQCTNRERRQRVCQKLALVPGKLDHASLCAVRLGRHHKTPSAKTTPTKRSIADARKAFFESPVTSDTRTTEKNNNSSSSSTTTSSSRLSKTNSNGTAELRSKSATPTTTNPTTATSSSRPSTAESKRSAPLCSFESMI</sequence>
<feature type="region of interest" description="Disordered" evidence="1">
    <location>
        <begin position="112"/>
        <end position="131"/>
    </location>
</feature>
<reference evidence="4" key="1">
    <citation type="submission" date="2025-08" db="UniProtKB">
        <authorList>
            <consortium name="RefSeq"/>
        </authorList>
    </citation>
    <scope>IDENTIFICATION</scope>
</reference>
<dbReference type="SUPFAM" id="SSF81606">
    <property type="entry name" value="PP2C-like"/>
    <property type="match status" value="1"/>
</dbReference>
<feature type="compositionally biased region" description="Polar residues" evidence="1">
    <location>
        <begin position="372"/>
        <end position="381"/>
    </location>
</feature>
<dbReference type="KEGG" id="goe:100904677"/>
<keyword evidence="3" id="KW-1185">Reference proteome</keyword>
<dbReference type="RefSeq" id="XP_028968345.1">
    <property type="nucleotide sequence ID" value="XM_029112512.1"/>
</dbReference>
<feature type="region of interest" description="Disordered" evidence="1">
    <location>
        <begin position="520"/>
        <end position="599"/>
    </location>
</feature>
<dbReference type="PANTHER" id="PTHR21586:SF0">
    <property type="entry name" value="PP2C-LIKE DOMAIN-CONTAINING PROTEIN CG9801"/>
    <property type="match status" value="1"/>
</dbReference>
<dbReference type="AlphaFoldDB" id="A0AAJ7SGR9"/>
<dbReference type="PROSITE" id="PS51746">
    <property type="entry name" value="PPM_2"/>
    <property type="match status" value="1"/>
</dbReference>
<feature type="domain" description="PPM-type phosphatase" evidence="2">
    <location>
        <begin position="144"/>
        <end position="494"/>
    </location>
</feature>
<name>A0AAJ7SGR9_9ACAR</name>
<dbReference type="Gene3D" id="3.60.40.10">
    <property type="entry name" value="PPM-type phosphatase domain"/>
    <property type="match status" value="1"/>
</dbReference>
<dbReference type="PANTHER" id="PTHR21586">
    <property type="entry name" value="TIPA"/>
    <property type="match status" value="1"/>
</dbReference>
<dbReference type="InterPro" id="IPR036457">
    <property type="entry name" value="PPM-type-like_dom_sf"/>
</dbReference>
<evidence type="ECO:0000313" key="4">
    <source>
        <dbReference type="RefSeq" id="XP_028968345.1"/>
    </source>
</evidence>
<gene>
    <name evidence="4" type="primary">LOC100904677</name>
</gene>
<accession>A0AAJ7SGR9</accession>
<dbReference type="GeneID" id="100904677"/>
<evidence type="ECO:0000313" key="3">
    <source>
        <dbReference type="Proteomes" id="UP000694867"/>
    </source>
</evidence>
<dbReference type="Pfam" id="PF13672">
    <property type="entry name" value="PP2C_2"/>
    <property type="match status" value="1"/>
</dbReference>
<evidence type="ECO:0000256" key="1">
    <source>
        <dbReference type="SAM" id="MobiDB-lite"/>
    </source>
</evidence>